<keyword evidence="2" id="KW-1185">Reference proteome</keyword>
<name>A0A6A5URE7_9PLEO</name>
<sequence>MENVFSEHLFAQVGPFPAFMQTLSTCLSVLRNRGRCGGTVDLSIFYIPNRRSCSLAWQTILRPFLRVEPQSQSLRALKRYRSNLLGHLDAAEPSVAACFPHGRAHYVTAECRHQCLGGILNLRVALGRPHASPHRTLHDVCGSPQAPSRYLINTVIAERCLFSDQVAVQAFFVHLDTMARRIRAEPQFKALDTKYSQYRPTLVETGRHHWAPLSK</sequence>
<dbReference type="Proteomes" id="UP000800036">
    <property type="component" value="Unassembled WGS sequence"/>
</dbReference>
<dbReference type="EMBL" id="ML976748">
    <property type="protein sequence ID" value="KAF1966342.1"/>
    <property type="molecule type" value="Genomic_DNA"/>
</dbReference>
<reference evidence="1" key="1">
    <citation type="journal article" date="2020" name="Stud. Mycol.">
        <title>101 Dothideomycetes genomes: a test case for predicting lifestyles and emergence of pathogens.</title>
        <authorList>
            <person name="Haridas S."/>
            <person name="Albert R."/>
            <person name="Binder M."/>
            <person name="Bloem J."/>
            <person name="Labutti K."/>
            <person name="Salamov A."/>
            <person name="Andreopoulos B."/>
            <person name="Baker S."/>
            <person name="Barry K."/>
            <person name="Bills G."/>
            <person name="Bluhm B."/>
            <person name="Cannon C."/>
            <person name="Castanera R."/>
            <person name="Culley D."/>
            <person name="Daum C."/>
            <person name="Ezra D."/>
            <person name="Gonzalez J."/>
            <person name="Henrissat B."/>
            <person name="Kuo A."/>
            <person name="Liang C."/>
            <person name="Lipzen A."/>
            <person name="Lutzoni F."/>
            <person name="Magnuson J."/>
            <person name="Mondo S."/>
            <person name="Nolan M."/>
            <person name="Ohm R."/>
            <person name="Pangilinan J."/>
            <person name="Park H.-J."/>
            <person name="Ramirez L."/>
            <person name="Alfaro M."/>
            <person name="Sun H."/>
            <person name="Tritt A."/>
            <person name="Yoshinaga Y."/>
            <person name="Zwiers L.-H."/>
            <person name="Turgeon B."/>
            <person name="Goodwin S."/>
            <person name="Spatafora J."/>
            <person name="Crous P."/>
            <person name="Grigoriev I."/>
        </authorList>
    </citation>
    <scope>NUCLEOTIDE SEQUENCE</scope>
    <source>
        <strain evidence="1">CBS 107.79</strain>
    </source>
</reference>
<evidence type="ECO:0000313" key="1">
    <source>
        <dbReference type="EMBL" id="KAF1966342.1"/>
    </source>
</evidence>
<gene>
    <name evidence="1" type="ORF">BU23DRAFT_328102</name>
</gene>
<protein>
    <submittedName>
        <fullName evidence="1">Uncharacterized protein</fullName>
    </submittedName>
</protein>
<accession>A0A6A5URE7</accession>
<evidence type="ECO:0000313" key="2">
    <source>
        <dbReference type="Proteomes" id="UP000800036"/>
    </source>
</evidence>
<dbReference type="AlphaFoldDB" id="A0A6A5URE7"/>
<organism evidence="1 2">
    <name type="scientific">Bimuria novae-zelandiae CBS 107.79</name>
    <dbReference type="NCBI Taxonomy" id="1447943"/>
    <lineage>
        <taxon>Eukaryota</taxon>
        <taxon>Fungi</taxon>
        <taxon>Dikarya</taxon>
        <taxon>Ascomycota</taxon>
        <taxon>Pezizomycotina</taxon>
        <taxon>Dothideomycetes</taxon>
        <taxon>Pleosporomycetidae</taxon>
        <taxon>Pleosporales</taxon>
        <taxon>Massarineae</taxon>
        <taxon>Didymosphaeriaceae</taxon>
        <taxon>Bimuria</taxon>
    </lineage>
</organism>
<proteinExistence type="predicted"/>